<evidence type="ECO:0000259" key="11">
    <source>
        <dbReference type="PROSITE" id="PS52015"/>
    </source>
</evidence>
<comment type="similarity">
    <text evidence="2">Belongs to the TonB family.</text>
</comment>
<dbReference type="PROSITE" id="PS51257">
    <property type="entry name" value="PROKAR_LIPOPROTEIN"/>
    <property type="match status" value="1"/>
</dbReference>
<dbReference type="PANTHER" id="PTHR33446:SF2">
    <property type="entry name" value="PROTEIN TONB"/>
    <property type="match status" value="1"/>
</dbReference>
<evidence type="ECO:0000256" key="6">
    <source>
        <dbReference type="ARBA" id="ARBA00022692"/>
    </source>
</evidence>
<evidence type="ECO:0000256" key="5">
    <source>
        <dbReference type="ARBA" id="ARBA00022519"/>
    </source>
</evidence>
<feature type="chain" id="PRO_5030628869" evidence="10">
    <location>
        <begin position="21"/>
        <end position="140"/>
    </location>
</feature>
<keyword evidence="5" id="KW-0997">Cell inner membrane</keyword>
<dbReference type="PROSITE" id="PS52015">
    <property type="entry name" value="TONB_CTD"/>
    <property type="match status" value="1"/>
</dbReference>
<evidence type="ECO:0000256" key="3">
    <source>
        <dbReference type="ARBA" id="ARBA00022448"/>
    </source>
</evidence>
<protein>
    <submittedName>
        <fullName evidence="12">Energy transducer TonB</fullName>
    </submittedName>
</protein>
<keyword evidence="13" id="KW-1185">Reference proteome</keyword>
<evidence type="ECO:0000256" key="9">
    <source>
        <dbReference type="ARBA" id="ARBA00023136"/>
    </source>
</evidence>
<sequence>MSLRHIVLPLATAALLSACGGTGPDAPTAPATPPTEVAAVKTPPPEYPLELACMGVGGTTTLKVVVGIEGKPSEVTQLSSSGNPQLDEQARTAVLAWQFNAATRNGQKVPATIQVPVSFNPPQPRPDSCFAVEERIRRGG</sequence>
<dbReference type="Gene3D" id="3.30.1150.10">
    <property type="match status" value="1"/>
</dbReference>
<dbReference type="SUPFAM" id="SSF74653">
    <property type="entry name" value="TolA/TonB C-terminal domain"/>
    <property type="match status" value="1"/>
</dbReference>
<evidence type="ECO:0000256" key="4">
    <source>
        <dbReference type="ARBA" id="ARBA00022475"/>
    </source>
</evidence>
<dbReference type="InterPro" id="IPR051045">
    <property type="entry name" value="TonB-dependent_transducer"/>
</dbReference>
<dbReference type="GO" id="GO:0015031">
    <property type="term" value="P:protein transport"/>
    <property type="evidence" value="ECO:0007669"/>
    <property type="project" value="UniProtKB-KW"/>
</dbReference>
<name>A0A7W3II61_9GAMM</name>
<evidence type="ECO:0000313" key="13">
    <source>
        <dbReference type="Proteomes" id="UP000547058"/>
    </source>
</evidence>
<gene>
    <name evidence="12" type="ORF">H4O11_12300</name>
</gene>
<dbReference type="InterPro" id="IPR037682">
    <property type="entry name" value="TonB_C"/>
</dbReference>
<comment type="caution">
    <text evidence="12">The sequence shown here is derived from an EMBL/GenBank/DDBJ whole genome shotgun (WGS) entry which is preliminary data.</text>
</comment>
<evidence type="ECO:0000256" key="1">
    <source>
        <dbReference type="ARBA" id="ARBA00004383"/>
    </source>
</evidence>
<keyword evidence="6" id="KW-0812">Transmembrane</keyword>
<organism evidence="12 13">
    <name type="scientific">Stenotrophomonas tumulicola</name>
    <dbReference type="NCBI Taxonomy" id="1685415"/>
    <lineage>
        <taxon>Bacteria</taxon>
        <taxon>Pseudomonadati</taxon>
        <taxon>Pseudomonadota</taxon>
        <taxon>Gammaproteobacteria</taxon>
        <taxon>Lysobacterales</taxon>
        <taxon>Lysobacteraceae</taxon>
        <taxon>Stenotrophomonas</taxon>
    </lineage>
</organism>
<evidence type="ECO:0000256" key="7">
    <source>
        <dbReference type="ARBA" id="ARBA00022927"/>
    </source>
</evidence>
<reference evidence="12 13" key="1">
    <citation type="submission" date="2020-08" db="EMBL/GenBank/DDBJ databases">
        <title>Stenotrophomonas tumulicola JCM 30961.</title>
        <authorList>
            <person name="Deng Y."/>
        </authorList>
    </citation>
    <scope>NUCLEOTIDE SEQUENCE [LARGE SCALE GENOMIC DNA]</scope>
    <source>
        <strain evidence="12 13">JCM 30961</strain>
    </source>
</reference>
<comment type="subcellular location">
    <subcellularLocation>
        <location evidence="1">Cell inner membrane</location>
        <topology evidence="1">Single-pass membrane protein</topology>
        <orientation evidence="1">Periplasmic side</orientation>
    </subcellularLocation>
</comment>
<keyword evidence="9" id="KW-0472">Membrane</keyword>
<dbReference type="GO" id="GO:0098797">
    <property type="term" value="C:plasma membrane protein complex"/>
    <property type="evidence" value="ECO:0007669"/>
    <property type="project" value="TreeGrafter"/>
</dbReference>
<evidence type="ECO:0000256" key="8">
    <source>
        <dbReference type="ARBA" id="ARBA00022989"/>
    </source>
</evidence>
<evidence type="ECO:0000313" key="12">
    <source>
        <dbReference type="EMBL" id="MBA8682582.1"/>
    </source>
</evidence>
<dbReference type="GO" id="GO:0055085">
    <property type="term" value="P:transmembrane transport"/>
    <property type="evidence" value="ECO:0007669"/>
    <property type="project" value="InterPro"/>
</dbReference>
<keyword evidence="7" id="KW-0653">Protein transport</keyword>
<dbReference type="RefSeq" id="WP_182339709.1">
    <property type="nucleotide sequence ID" value="NZ_JACGXS010000005.1"/>
</dbReference>
<evidence type="ECO:0000256" key="2">
    <source>
        <dbReference type="ARBA" id="ARBA00006555"/>
    </source>
</evidence>
<dbReference type="Pfam" id="PF03544">
    <property type="entry name" value="TonB_C"/>
    <property type="match status" value="1"/>
</dbReference>
<dbReference type="NCBIfam" id="TIGR01352">
    <property type="entry name" value="tonB_Cterm"/>
    <property type="match status" value="1"/>
</dbReference>
<feature type="signal peptide" evidence="10">
    <location>
        <begin position="1"/>
        <end position="20"/>
    </location>
</feature>
<dbReference type="Proteomes" id="UP000547058">
    <property type="component" value="Unassembled WGS sequence"/>
</dbReference>
<proteinExistence type="inferred from homology"/>
<dbReference type="AlphaFoldDB" id="A0A7W3II61"/>
<keyword evidence="3" id="KW-0813">Transport</keyword>
<dbReference type="PANTHER" id="PTHR33446">
    <property type="entry name" value="PROTEIN TONB-RELATED"/>
    <property type="match status" value="1"/>
</dbReference>
<keyword evidence="10" id="KW-0732">Signal</keyword>
<evidence type="ECO:0000256" key="10">
    <source>
        <dbReference type="SAM" id="SignalP"/>
    </source>
</evidence>
<dbReference type="InterPro" id="IPR006260">
    <property type="entry name" value="TonB/TolA_C"/>
</dbReference>
<feature type="domain" description="TonB C-terminal" evidence="11">
    <location>
        <begin position="32"/>
        <end position="128"/>
    </location>
</feature>
<dbReference type="EMBL" id="JACGXS010000005">
    <property type="protein sequence ID" value="MBA8682582.1"/>
    <property type="molecule type" value="Genomic_DNA"/>
</dbReference>
<dbReference type="GO" id="GO:0031992">
    <property type="term" value="F:energy transducer activity"/>
    <property type="evidence" value="ECO:0007669"/>
    <property type="project" value="TreeGrafter"/>
</dbReference>
<keyword evidence="4" id="KW-1003">Cell membrane</keyword>
<keyword evidence="8" id="KW-1133">Transmembrane helix</keyword>
<accession>A0A7W3II61</accession>